<dbReference type="InterPro" id="IPR005959">
    <property type="entry name" value="Fumarylacetoacetase"/>
</dbReference>
<comment type="cofactor">
    <cofactor evidence="1">
        <name>Ca(2+)</name>
        <dbReference type="ChEBI" id="CHEBI:29108"/>
    </cofactor>
</comment>
<evidence type="ECO:0000313" key="14">
    <source>
        <dbReference type="EMBL" id="ANN67276.1"/>
    </source>
</evidence>
<evidence type="ECO:0000256" key="4">
    <source>
        <dbReference type="ARBA" id="ARBA00012094"/>
    </source>
</evidence>
<dbReference type="SUPFAM" id="SSF56529">
    <property type="entry name" value="FAH"/>
    <property type="match status" value="1"/>
</dbReference>
<dbReference type="InterPro" id="IPR015377">
    <property type="entry name" value="Fumarylacetoacetase_N"/>
</dbReference>
<proteinExistence type="predicted"/>
<evidence type="ECO:0000256" key="11">
    <source>
        <dbReference type="SAM" id="MobiDB-lite"/>
    </source>
</evidence>
<dbReference type="Pfam" id="PF09298">
    <property type="entry name" value="FAA_hydrolase_N"/>
    <property type="match status" value="1"/>
</dbReference>
<dbReference type="Pfam" id="PF01557">
    <property type="entry name" value="FAA_hydrolase"/>
    <property type="match status" value="1"/>
</dbReference>
<keyword evidence="10" id="KW-0585">Phenylalanine catabolism</keyword>
<dbReference type="RefSeq" id="WP_066350148.1">
    <property type="nucleotide sequence ID" value="NZ_CBCSFJ010000006.1"/>
</dbReference>
<evidence type="ECO:0000313" key="15">
    <source>
        <dbReference type="Proteomes" id="UP000091897"/>
    </source>
</evidence>
<dbReference type="Gene3D" id="3.90.850.10">
    <property type="entry name" value="Fumarylacetoacetase-like, C-terminal domain"/>
    <property type="match status" value="1"/>
</dbReference>
<reference evidence="14 15" key="1">
    <citation type="submission" date="2016-06" db="EMBL/GenBank/DDBJ databases">
        <title>Complete genome sequences of Bordetella bronchialis and Bordetella flabilis.</title>
        <authorList>
            <person name="LiPuma J.J."/>
            <person name="Spilker T."/>
        </authorList>
    </citation>
    <scope>NUCLEOTIDE SEQUENCE [LARGE SCALE GENOMIC DNA]</scope>
    <source>
        <strain evidence="14 15">AU3182</strain>
    </source>
</reference>
<dbReference type="EC" id="3.7.1.2" evidence="4"/>
<evidence type="ECO:0000256" key="7">
    <source>
        <dbReference type="ARBA" id="ARBA00022837"/>
    </source>
</evidence>
<keyword evidence="7" id="KW-0106">Calcium</keyword>
<keyword evidence="8" id="KW-0460">Magnesium</keyword>
<feature type="region of interest" description="Disordered" evidence="11">
    <location>
        <begin position="1"/>
        <end position="20"/>
    </location>
</feature>
<dbReference type="Proteomes" id="UP000091897">
    <property type="component" value="Chromosome"/>
</dbReference>
<evidence type="ECO:0000256" key="8">
    <source>
        <dbReference type="ARBA" id="ARBA00022842"/>
    </source>
</evidence>
<evidence type="ECO:0000256" key="9">
    <source>
        <dbReference type="ARBA" id="ARBA00022878"/>
    </source>
</evidence>
<protein>
    <recommendedName>
        <fullName evidence="4">fumarylacetoacetase</fullName>
        <ecNumber evidence="4">3.7.1.2</ecNumber>
    </recommendedName>
</protein>
<keyword evidence="9" id="KW-0828">Tyrosine catabolism</keyword>
<evidence type="ECO:0000259" key="13">
    <source>
        <dbReference type="Pfam" id="PF09298"/>
    </source>
</evidence>
<dbReference type="PANTHER" id="PTHR43069">
    <property type="entry name" value="FUMARYLACETOACETASE"/>
    <property type="match status" value="1"/>
</dbReference>
<name>A0ABM6CT81_9BORD</name>
<dbReference type="InterPro" id="IPR036462">
    <property type="entry name" value="Fumarylacetoacetase_N_sf"/>
</dbReference>
<dbReference type="Gene3D" id="2.30.30.230">
    <property type="entry name" value="Fumarylacetoacetase, N-terminal domain"/>
    <property type="match status" value="1"/>
</dbReference>
<evidence type="ECO:0000259" key="12">
    <source>
        <dbReference type="Pfam" id="PF01557"/>
    </source>
</evidence>
<keyword evidence="15" id="KW-1185">Reference proteome</keyword>
<evidence type="ECO:0000256" key="1">
    <source>
        <dbReference type="ARBA" id="ARBA00001913"/>
    </source>
</evidence>
<comment type="pathway">
    <text evidence="3">Amino-acid degradation; L-phenylalanine degradation; acetoacetate and fumarate from L-phenylalanine: step 6/6.</text>
</comment>
<gene>
    <name evidence="14" type="ORF">BAU06_14105</name>
</gene>
<feature type="compositionally biased region" description="Basic and acidic residues" evidence="11">
    <location>
        <begin position="1"/>
        <end position="14"/>
    </location>
</feature>
<dbReference type="SUPFAM" id="SSF63433">
    <property type="entry name" value="Fumarylacetoacetate hydrolase, FAH, N-terminal domain"/>
    <property type="match status" value="1"/>
</dbReference>
<evidence type="ECO:0000256" key="3">
    <source>
        <dbReference type="ARBA" id="ARBA00004782"/>
    </source>
</evidence>
<organism evidence="14 15">
    <name type="scientific">Bordetella bronchialis</name>
    <dbReference type="NCBI Taxonomy" id="463025"/>
    <lineage>
        <taxon>Bacteria</taxon>
        <taxon>Pseudomonadati</taxon>
        <taxon>Pseudomonadota</taxon>
        <taxon>Betaproteobacteria</taxon>
        <taxon>Burkholderiales</taxon>
        <taxon>Alcaligenaceae</taxon>
        <taxon>Bordetella</taxon>
    </lineage>
</organism>
<dbReference type="InterPro" id="IPR011234">
    <property type="entry name" value="Fumarylacetoacetase-like_C"/>
</dbReference>
<evidence type="ECO:0000256" key="10">
    <source>
        <dbReference type="ARBA" id="ARBA00023232"/>
    </source>
</evidence>
<feature type="domain" description="Fumarylacetoacetase N-terminal" evidence="13">
    <location>
        <begin position="28"/>
        <end position="127"/>
    </location>
</feature>
<sequence>MRLNETHDPSRKSWVESANAPDTDFPLQNLPLGVYTVGGDPARRIGVAIGDQVLDLAAACEQGLIALDDALARAVRAPQLNALMALGPVAGSRLRASVFELLRAGHPAQARARGCLRPLSALTLQLPAGIGDFTDFYTSIHHATRAARAMRPGAELAANFRHLPIAYHGRASSVVASGTDCTRPAGQLGPDPQGAAYLPTRALDFELEVGCFIGQGNPLGQPISLDRAEDHIFGLCLVNDWSARDIQRWEAQPLGPFLAKSFMTSISPWVVTLEALAPFRMAPQPRSADDPPIAAALASPAHDQAGAIGIALRASLSTPAMREHGRAAQPISAPDFAGQYWTLFQMVAHHASNGCNLRPGDLISSGTVSGPDIADSGCLLERTRNGAEPLRLASGEARGYLEDGDIVTLGGRCEKAGYAGIGFGTCEGRVVSRRR</sequence>
<keyword evidence="6" id="KW-0378">Hydrolase</keyword>
<evidence type="ECO:0000256" key="5">
    <source>
        <dbReference type="ARBA" id="ARBA00022723"/>
    </source>
</evidence>
<dbReference type="PANTHER" id="PTHR43069:SF2">
    <property type="entry name" value="FUMARYLACETOACETASE"/>
    <property type="match status" value="1"/>
</dbReference>
<dbReference type="NCBIfam" id="TIGR01266">
    <property type="entry name" value="fum_ac_acetase"/>
    <property type="match status" value="1"/>
</dbReference>
<dbReference type="EMBL" id="CP016170">
    <property type="protein sequence ID" value="ANN67276.1"/>
    <property type="molecule type" value="Genomic_DNA"/>
</dbReference>
<keyword evidence="5" id="KW-0479">Metal-binding</keyword>
<feature type="domain" description="Fumarylacetoacetase-like C-terminal" evidence="12">
    <location>
        <begin position="136"/>
        <end position="431"/>
    </location>
</feature>
<evidence type="ECO:0000256" key="2">
    <source>
        <dbReference type="ARBA" id="ARBA00001946"/>
    </source>
</evidence>
<comment type="cofactor">
    <cofactor evidence="2">
        <name>Mg(2+)</name>
        <dbReference type="ChEBI" id="CHEBI:18420"/>
    </cofactor>
</comment>
<dbReference type="InterPro" id="IPR036663">
    <property type="entry name" value="Fumarylacetoacetase_C_sf"/>
</dbReference>
<accession>A0ABM6CT81</accession>
<evidence type="ECO:0000256" key="6">
    <source>
        <dbReference type="ARBA" id="ARBA00022801"/>
    </source>
</evidence>